<dbReference type="RefSeq" id="WP_138721854.1">
    <property type="nucleotide sequence ID" value="NZ_SSHJ02000001.1"/>
</dbReference>
<keyword evidence="1" id="KW-0812">Transmembrane</keyword>
<evidence type="ECO:0000313" key="2">
    <source>
        <dbReference type="EMBL" id="MFN0254719.1"/>
    </source>
</evidence>
<keyword evidence="3" id="KW-1185">Reference proteome</keyword>
<evidence type="ECO:0000256" key="1">
    <source>
        <dbReference type="SAM" id="Phobius"/>
    </source>
</evidence>
<dbReference type="EMBL" id="SSHJ02000001">
    <property type="protein sequence ID" value="MFN0254719.1"/>
    <property type="molecule type" value="Genomic_DNA"/>
</dbReference>
<protein>
    <submittedName>
        <fullName evidence="2">DUF2085 domain-containing protein</fullName>
    </submittedName>
</protein>
<keyword evidence="1" id="KW-1133">Transmembrane helix</keyword>
<feature type="transmembrane region" description="Helical" evidence="1">
    <location>
        <begin position="81"/>
        <end position="103"/>
    </location>
</feature>
<proteinExistence type="predicted"/>
<organism evidence="2 3">
    <name type="scientific">Pedobacter ureilyticus</name>
    <dbReference type="NCBI Taxonomy" id="1393051"/>
    <lineage>
        <taxon>Bacteria</taxon>
        <taxon>Pseudomonadati</taxon>
        <taxon>Bacteroidota</taxon>
        <taxon>Sphingobacteriia</taxon>
        <taxon>Sphingobacteriales</taxon>
        <taxon>Sphingobacteriaceae</taxon>
        <taxon>Pedobacter</taxon>
    </lineage>
</organism>
<dbReference type="Pfam" id="PF09858">
    <property type="entry name" value="DUF2085"/>
    <property type="match status" value="1"/>
</dbReference>
<sequence>MTKIQFVDCHRMPERSFFFKGKQFPLCARCTGIYLGYAIFIPIIFFFKINIWYSLLAIAPTTIDGLTQAYCKRESNNTLRFLTGILAGLGLAGVSDFIAYYIVEFAKFIYHLL</sequence>
<evidence type="ECO:0000313" key="3">
    <source>
        <dbReference type="Proteomes" id="UP001517247"/>
    </source>
</evidence>
<gene>
    <name evidence="2" type="ORF">E6A44_004000</name>
</gene>
<keyword evidence="1" id="KW-0472">Membrane</keyword>
<comment type="caution">
    <text evidence="2">The sequence shown here is derived from an EMBL/GenBank/DDBJ whole genome shotgun (WGS) entry which is preliminary data.</text>
</comment>
<reference evidence="2 3" key="1">
    <citation type="submission" date="2024-12" db="EMBL/GenBank/DDBJ databases">
        <authorList>
            <person name="Hu S."/>
        </authorList>
    </citation>
    <scope>NUCLEOTIDE SEQUENCE [LARGE SCALE GENOMIC DNA]</scope>
    <source>
        <strain evidence="2 3">THG-T11</strain>
    </source>
</reference>
<accession>A0ABW9J3P2</accession>
<feature type="transmembrane region" description="Helical" evidence="1">
    <location>
        <begin position="26"/>
        <end position="45"/>
    </location>
</feature>
<dbReference type="InterPro" id="IPR019206">
    <property type="entry name" value="DUF2085_TM"/>
</dbReference>
<name>A0ABW9J3P2_9SPHI</name>
<dbReference type="Proteomes" id="UP001517247">
    <property type="component" value="Unassembled WGS sequence"/>
</dbReference>